<sequence length="265" mass="28122">MRSTLVSLVAVALAVLVAVGIDAPGSADGRSPQRQGRPLEGKVVYIDPGHQLGNATHPAQISQPVDAGGFMKPCNTTGTSTSSGYPEATFAWQVALRVRHILRRKGAVVRLTRHTNSLDDWGPCVDARGRAGNPGRPGPTADAKLSIHGDGTYAAGAHGFHVIRPGHLRGYTNDIFDSSRALARRLRNKLVARGLAVSTYAGHHGIDVRTDLGTLNLSDVPTVMAELGNMRNAGDARRMKSAHGRRHFARALVAGISAFLLRPTS</sequence>
<dbReference type="InterPro" id="IPR002508">
    <property type="entry name" value="MurNAc-LAA_cat"/>
</dbReference>
<organism evidence="3 4">
    <name type="scientific">Nocardioides panacisoli</name>
    <dbReference type="NCBI Taxonomy" id="627624"/>
    <lineage>
        <taxon>Bacteria</taxon>
        <taxon>Bacillati</taxon>
        <taxon>Actinomycetota</taxon>
        <taxon>Actinomycetes</taxon>
        <taxon>Propionibacteriales</taxon>
        <taxon>Nocardioidaceae</taxon>
        <taxon>Nocardioides</taxon>
    </lineage>
</organism>
<dbReference type="InterPro" id="IPR050695">
    <property type="entry name" value="N-acetylmuramoyl_amidase_3"/>
</dbReference>
<gene>
    <name evidence="3" type="ORF">GCM10022242_31490</name>
</gene>
<protein>
    <submittedName>
        <fullName evidence="3">N-acetylmuramoyl-L-alanine amidase</fullName>
    </submittedName>
</protein>
<name>A0ABP7IV25_9ACTN</name>
<evidence type="ECO:0000259" key="2">
    <source>
        <dbReference type="SMART" id="SM00646"/>
    </source>
</evidence>
<dbReference type="RefSeq" id="WP_344777149.1">
    <property type="nucleotide sequence ID" value="NZ_BAABAH010000012.1"/>
</dbReference>
<dbReference type="EMBL" id="BAABAH010000012">
    <property type="protein sequence ID" value="GAA3827802.1"/>
    <property type="molecule type" value="Genomic_DNA"/>
</dbReference>
<accession>A0ABP7IV25</accession>
<dbReference type="PANTHER" id="PTHR30404">
    <property type="entry name" value="N-ACETYLMURAMOYL-L-ALANINE AMIDASE"/>
    <property type="match status" value="1"/>
</dbReference>
<proteinExistence type="predicted"/>
<evidence type="ECO:0000313" key="3">
    <source>
        <dbReference type="EMBL" id="GAA3827802.1"/>
    </source>
</evidence>
<dbReference type="CDD" id="cd02696">
    <property type="entry name" value="MurNAc-LAA"/>
    <property type="match status" value="1"/>
</dbReference>
<evidence type="ECO:0000313" key="4">
    <source>
        <dbReference type="Proteomes" id="UP001501821"/>
    </source>
</evidence>
<keyword evidence="4" id="KW-1185">Reference proteome</keyword>
<dbReference type="PANTHER" id="PTHR30404:SF0">
    <property type="entry name" value="N-ACETYLMURAMOYL-L-ALANINE AMIDASE AMIC"/>
    <property type="match status" value="1"/>
</dbReference>
<dbReference type="Proteomes" id="UP001501821">
    <property type="component" value="Unassembled WGS sequence"/>
</dbReference>
<reference evidence="4" key="1">
    <citation type="journal article" date="2019" name="Int. J. Syst. Evol. Microbiol.">
        <title>The Global Catalogue of Microorganisms (GCM) 10K type strain sequencing project: providing services to taxonomists for standard genome sequencing and annotation.</title>
        <authorList>
            <consortium name="The Broad Institute Genomics Platform"/>
            <consortium name="The Broad Institute Genome Sequencing Center for Infectious Disease"/>
            <person name="Wu L."/>
            <person name="Ma J."/>
        </authorList>
    </citation>
    <scope>NUCLEOTIDE SEQUENCE [LARGE SCALE GENOMIC DNA]</scope>
    <source>
        <strain evidence="4">JCM 16953</strain>
    </source>
</reference>
<dbReference type="SMART" id="SM00646">
    <property type="entry name" value="Ami_3"/>
    <property type="match status" value="1"/>
</dbReference>
<dbReference type="SUPFAM" id="SSF53187">
    <property type="entry name" value="Zn-dependent exopeptidases"/>
    <property type="match status" value="1"/>
</dbReference>
<dbReference type="Gene3D" id="3.40.630.40">
    <property type="entry name" value="Zn-dependent exopeptidases"/>
    <property type="match status" value="1"/>
</dbReference>
<keyword evidence="1" id="KW-0378">Hydrolase</keyword>
<dbReference type="Pfam" id="PF01520">
    <property type="entry name" value="Amidase_3"/>
    <property type="match status" value="1"/>
</dbReference>
<evidence type="ECO:0000256" key="1">
    <source>
        <dbReference type="ARBA" id="ARBA00022801"/>
    </source>
</evidence>
<comment type="caution">
    <text evidence="3">The sequence shown here is derived from an EMBL/GenBank/DDBJ whole genome shotgun (WGS) entry which is preliminary data.</text>
</comment>
<feature type="domain" description="MurNAc-LAA" evidence="2">
    <location>
        <begin position="126"/>
        <end position="257"/>
    </location>
</feature>